<keyword evidence="4" id="KW-1003">Cell membrane</keyword>
<dbReference type="InterPro" id="IPR036168">
    <property type="entry name" value="AP2_Mu_C_sf"/>
</dbReference>
<keyword evidence="3 9" id="KW-0813">Transport</keyword>
<reference evidence="12 13" key="1">
    <citation type="submission" date="2024-03" db="EMBL/GenBank/DDBJ databases">
        <title>Adaptation during the transition from Ophiocordyceps entomopathogen to insect associate is accompanied by gene loss and intensified selection.</title>
        <authorList>
            <person name="Ward C.M."/>
            <person name="Onetto C.A."/>
            <person name="Borneman A.R."/>
        </authorList>
    </citation>
    <scope>NUCLEOTIDE SEQUENCE [LARGE SCALE GENOMIC DNA]</scope>
    <source>
        <strain evidence="12">AWRI1</strain>
        <tissue evidence="12">Single Adult Female</tissue>
    </source>
</reference>
<protein>
    <recommendedName>
        <fullName evidence="11">MHD domain-containing protein</fullName>
    </recommendedName>
</protein>
<evidence type="ECO:0000313" key="12">
    <source>
        <dbReference type="EMBL" id="KAK7605445.1"/>
    </source>
</evidence>
<dbReference type="InterPro" id="IPR043532">
    <property type="entry name" value="AP2_Mu_N"/>
</dbReference>
<feature type="binding site" evidence="10">
    <location>
        <position position="351"/>
    </location>
    <ligand>
        <name>a 1,2-diacyl-sn-glycero-3-phospho-(1D-myo-inositol-3,4,5-trisphosphate)</name>
        <dbReference type="ChEBI" id="CHEBI:57836"/>
    </ligand>
</feature>
<dbReference type="GO" id="GO:0006897">
    <property type="term" value="P:endocytosis"/>
    <property type="evidence" value="ECO:0007669"/>
    <property type="project" value="UniProtKB-KW"/>
</dbReference>
<comment type="subcellular location">
    <subcellularLocation>
        <location evidence="1">Cell membrane</location>
    </subcellularLocation>
    <subcellularLocation>
        <location evidence="2">Membrane</location>
        <location evidence="2">Coated pit</location>
        <topology evidence="2">Peripheral membrane protein</topology>
        <orientation evidence="2">Cytoplasmic side</orientation>
    </subcellularLocation>
</comment>
<dbReference type="Pfam" id="PF00928">
    <property type="entry name" value="Adap_comp_sub"/>
    <property type="match status" value="1"/>
</dbReference>
<evidence type="ECO:0000256" key="3">
    <source>
        <dbReference type="ARBA" id="ARBA00022448"/>
    </source>
</evidence>
<keyword evidence="8" id="KW-0168">Coated pit</keyword>
<dbReference type="CDD" id="cd14836">
    <property type="entry name" value="AP2_Mu_N"/>
    <property type="match status" value="1"/>
</dbReference>
<dbReference type="GO" id="GO:0008289">
    <property type="term" value="F:lipid binding"/>
    <property type="evidence" value="ECO:0007669"/>
    <property type="project" value="UniProtKB-KW"/>
</dbReference>
<dbReference type="GO" id="GO:0006886">
    <property type="term" value="P:intracellular protein transport"/>
    <property type="evidence" value="ECO:0007669"/>
    <property type="project" value="UniProtKB-UniRule"/>
</dbReference>
<evidence type="ECO:0000256" key="7">
    <source>
        <dbReference type="ARBA" id="ARBA00023136"/>
    </source>
</evidence>
<dbReference type="Gene3D" id="2.60.40.1170">
    <property type="entry name" value="Mu homology domain, subdomain B"/>
    <property type="match status" value="2"/>
</dbReference>
<evidence type="ECO:0000256" key="8">
    <source>
        <dbReference type="ARBA" id="ARBA00023176"/>
    </source>
</evidence>
<feature type="binding site" evidence="10">
    <location>
        <position position="353"/>
    </location>
    <ligand>
        <name>a 1,2-diacyl-sn-glycero-3-phospho-(1D-myo-inositol-3,4,5-trisphosphate)</name>
        <dbReference type="ChEBI" id="CHEBI:57836"/>
    </ligand>
</feature>
<evidence type="ECO:0000313" key="13">
    <source>
        <dbReference type="Proteomes" id="UP001367676"/>
    </source>
</evidence>
<evidence type="ECO:0000256" key="9">
    <source>
        <dbReference type="PIRNR" id="PIRNR005992"/>
    </source>
</evidence>
<feature type="domain" description="MHD" evidence="11">
    <location>
        <begin position="168"/>
        <end position="442"/>
    </location>
</feature>
<dbReference type="InterPro" id="IPR001392">
    <property type="entry name" value="Clathrin_mu"/>
</dbReference>
<dbReference type="SUPFAM" id="SSF49447">
    <property type="entry name" value="Second domain of Mu2 adaptin subunit (ap50) of ap2 adaptor"/>
    <property type="match status" value="1"/>
</dbReference>
<evidence type="ECO:0000256" key="6">
    <source>
        <dbReference type="ARBA" id="ARBA00022927"/>
    </source>
</evidence>
<comment type="caution">
    <text evidence="12">The sequence shown here is derived from an EMBL/GenBank/DDBJ whole genome shotgun (WGS) entry which is preliminary data.</text>
</comment>
<dbReference type="InterPro" id="IPR018240">
    <property type="entry name" value="Clathrin_mu_CS"/>
</dbReference>
<dbReference type="AlphaFoldDB" id="A0AAN9TUR4"/>
<dbReference type="SUPFAM" id="SSF64356">
    <property type="entry name" value="SNARE-like"/>
    <property type="match status" value="1"/>
</dbReference>
<dbReference type="GO" id="GO:0005905">
    <property type="term" value="C:clathrin-coated pit"/>
    <property type="evidence" value="ECO:0007669"/>
    <property type="project" value="UniProtKB-KW"/>
</dbReference>
<evidence type="ECO:0000256" key="4">
    <source>
        <dbReference type="ARBA" id="ARBA00022475"/>
    </source>
</evidence>
<dbReference type="CDD" id="cd09251">
    <property type="entry name" value="AP-2_Mu2_Cterm"/>
    <property type="match status" value="1"/>
</dbReference>
<dbReference type="InterPro" id="IPR011012">
    <property type="entry name" value="Longin-like_dom_sf"/>
</dbReference>
<dbReference type="PROSITE" id="PS51072">
    <property type="entry name" value="MHD"/>
    <property type="match status" value="1"/>
</dbReference>
<dbReference type="InterPro" id="IPR043512">
    <property type="entry name" value="Mu2_C"/>
</dbReference>
<gene>
    <name evidence="12" type="ORF">V9T40_007303</name>
</gene>
<keyword evidence="5" id="KW-0254">Endocytosis</keyword>
<sequence>MIGGLFIYNHKGEVLISRVYRDDIGRNAVDAFRVNVIHARQQVRSPVSNIARTSFFHIKRANIWVAGVTKQNVNAAMVFEFLNKLVSVMQSYFGKITEENIKNNFVLIYELLDEILDFGYPQNTDTGVLKTFITQQGIKSQSKEEQSQITSQVTGQIAWRREGIKYRRNELFLDVLEYANLLMSPQGQVLSAHVAGRVVMKSYLSGMPECKFGINDKLVMDSKGLGKISNLGSSGGGSDDANRSGKPVVVIDDCQFHQCVKLSKFETEHSISFIPPDGEFELMRYRTTKDISLPFRIIPLVREVGRTRMEVKAVLKSTFKPSLLGQKIEVRIPTPLNTAGVQLLCLKGKAKYKSSDNAIVWKIKRMAGMKETQLSAEIELLETDSKKKWTRPPISMNFEVPFAPSGFKVRYLKVFEPKLNYSDHDVIKWVRYIGRSGLYETRC</sequence>
<keyword evidence="7" id="KW-0472">Membrane</keyword>
<dbReference type="EMBL" id="JBBCAQ010000002">
    <property type="protein sequence ID" value="KAK7605445.1"/>
    <property type="molecule type" value="Genomic_DNA"/>
</dbReference>
<dbReference type="InterPro" id="IPR022775">
    <property type="entry name" value="AP_mu_sigma_su"/>
</dbReference>
<feature type="binding site" evidence="10">
    <location>
        <position position="362"/>
    </location>
    <ligand>
        <name>a 1,2-diacyl-sn-glycero-3-phospho-(1D-myo-inositol-3,4,5-trisphosphate)</name>
        <dbReference type="ChEBI" id="CHEBI:57836"/>
    </ligand>
</feature>
<keyword evidence="6 9" id="KW-0653">Protein transport</keyword>
<dbReference type="InterPro" id="IPR050431">
    <property type="entry name" value="Adaptor_comp_med_subunit"/>
</dbReference>
<dbReference type="PANTHER" id="PTHR10529">
    <property type="entry name" value="AP COMPLEX SUBUNIT MU"/>
    <property type="match status" value="1"/>
</dbReference>
<dbReference type="GO" id="GO:0030131">
    <property type="term" value="C:clathrin adaptor complex"/>
    <property type="evidence" value="ECO:0007669"/>
    <property type="project" value="UniProtKB-UniRule"/>
</dbReference>
<evidence type="ECO:0000256" key="2">
    <source>
        <dbReference type="ARBA" id="ARBA00004277"/>
    </source>
</evidence>
<evidence type="ECO:0000256" key="1">
    <source>
        <dbReference type="ARBA" id="ARBA00004236"/>
    </source>
</evidence>
<dbReference type="Pfam" id="PF01217">
    <property type="entry name" value="Clat_adaptor_s"/>
    <property type="match status" value="1"/>
</dbReference>
<dbReference type="FunFam" id="3.30.450.60:FF:000002">
    <property type="entry name" value="AP-2 complex subunit mu, putative"/>
    <property type="match status" value="1"/>
</dbReference>
<accession>A0AAN9TUR4</accession>
<evidence type="ECO:0000256" key="10">
    <source>
        <dbReference type="PIRSR" id="PIRSR005992-1"/>
    </source>
</evidence>
<comment type="similarity">
    <text evidence="9">Belongs to the adaptor complexes medium subunit family.</text>
</comment>
<dbReference type="PROSITE" id="PS00991">
    <property type="entry name" value="CLAT_ADAPTOR_M_2"/>
    <property type="match status" value="1"/>
</dbReference>
<proteinExistence type="inferred from homology"/>
<dbReference type="Proteomes" id="UP001367676">
    <property type="component" value="Unassembled WGS sequence"/>
</dbReference>
<keyword evidence="13" id="KW-1185">Reference proteome</keyword>
<keyword evidence="10" id="KW-0446">Lipid-binding</keyword>
<evidence type="ECO:0000259" key="11">
    <source>
        <dbReference type="PROSITE" id="PS51072"/>
    </source>
</evidence>
<evidence type="ECO:0000256" key="5">
    <source>
        <dbReference type="ARBA" id="ARBA00022583"/>
    </source>
</evidence>
<dbReference type="GO" id="GO:0005886">
    <property type="term" value="C:plasma membrane"/>
    <property type="evidence" value="ECO:0007669"/>
    <property type="project" value="UniProtKB-SubCell"/>
</dbReference>
<organism evidence="12 13">
    <name type="scientific">Parthenolecanium corni</name>
    <dbReference type="NCBI Taxonomy" id="536013"/>
    <lineage>
        <taxon>Eukaryota</taxon>
        <taxon>Metazoa</taxon>
        <taxon>Ecdysozoa</taxon>
        <taxon>Arthropoda</taxon>
        <taxon>Hexapoda</taxon>
        <taxon>Insecta</taxon>
        <taxon>Pterygota</taxon>
        <taxon>Neoptera</taxon>
        <taxon>Paraneoptera</taxon>
        <taxon>Hemiptera</taxon>
        <taxon>Sternorrhyncha</taxon>
        <taxon>Coccoidea</taxon>
        <taxon>Coccidae</taxon>
        <taxon>Parthenolecanium</taxon>
    </lineage>
</organism>
<feature type="binding site" evidence="10">
    <location>
        <position position="364"/>
    </location>
    <ligand>
        <name>a 1,2-diacyl-sn-glycero-3-phospho-(1D-myo-inositol-3,4,5-trisphosphate)</name>
        <dbReference type="ChEBI" id="CHEBI:57836"/>
    </ligand>
</feature>
<feature type="binding site" evidence="10">
    <location>
        <position position="349"/>
    </location>
    <ligand>
        <name>a 1,2-diacyl-sn-glycero-3-phospho-(1D-myo-inositol-3,4,5-trisphosphate)</name>
        <dbReference type="ChEBI" id="CHEBI:57836"/>
    </ligand>
</feature>
<name>A0AAN9TUR4_9HEMI</name>
<dbReference type="Gene3D" id="3.30.450.60">
    <property type="match status" value="1"/>
</dbReference>
<dbReference type="PRINTS" id="PR00314">
    <property type="entry name" value="CLATHRINADPT"/>
</dbReference>
<dbReference type="InterPro" id="IPR028565">
    <property type="entry name" value="MHD"/>
</dbReference>
<dbReference type="PIRSF" id="PIRSF005992">
    <property type="entry name" value="Clathrin_mu"/>
    <property type="match status" value="1"/>
</dbReference>